<protein>
    <recommendedName>
        <fullName evidence="3">Lipoprotein</fullName>
    </recommendedName>
</protein>
<proteinExistence type="predicted"/>
<gene>
    <name evidence="1" type="ORF">BES34_015825</name>
</gene>
<evidence type="ECO:0000313" key="2">
    <source>
        <dbReference type="Proteomes" id="UP000094669"/>
    </source>
</evidence>
<evidence type="ECO:0008006" key="3">
    <source>
        <dbReference type="Google" id="ProtNLM"/>
    </source>
</evidence>
<organism evidence="1 2">
    <name type="scientific">Leptospira inadai serovar Lyme</name>
    <dbReference type="NCBI Taxonomy" id="293084"/>
    <lineage>
        <taxon>Bacteria</taxon>
        <taxon>Pseudomonadati</taxon>
        <taxon>Spirochaetota</taxon>
        <taxon>Spirochaetia</taxon>
        <taxon>Leptospirales</taxon>
        <taxon>Leptospiraceae</taxon>
        <taxon>Leptospira</taxon>
    </lineage>
</organism>
<accession>A0ABX4YFJ8</accession>
<name>A0ABX4YFJ8_9LEPT</name>
<evidence type="ECO:0000313" key="1">
    <source>
        <dbReference type="EMBL" id="PNV74019.1"/>
    </source>
</evidence>
<reference evidence="1" key="1">
    <citation type="submission" date="2018-01" db="EMBL/GenBank/DDBJ databases">
        <title>Genomic characterization of Leptospira inadai serogroup Lyme isolated from captured rat in Brazil and comparative analysis with human reference strain.</title>
        <authorList>
            <person name="Moreno L.Z."/>
            <person name="Loureiro A.P."/>
            <person name="Miraglia F."/>
            <person name="Kremer F.S."/>
            <person name="Eslabao M.R."/>
            <person name="Dellagostin O.A."/>
            <person name="Lilenbaum W."/>
            <person name="Moreno A.M."/>
        </authorList>
    </citation>
    <scope>NUCLEOTIDE SEQUENCE [LARGE SCALE GENOMIC DNA]</scope>
    <source>
        <strain evidence="1">M34/99</strain>
    </source>
</reference>
<dbReference type="Proteomes" id="UP000094669">
    <property type="component" value="Unassembled WGS sequence"/>
</dbReference>
<comment type="caution">
    <text evidence="1">The sequence shown here is derived from an EMBL/GenBank/DDBJ whole genome shotgun (WGS) entry which is preliminary data.</text>
</comment>
<keyword evidence="2" id="KW-1185">Reference proteome</keyword>
<dbReference type="EMBL" id="MCRM02000019">
    <property type="protein sequence ID" value="PNV74019.1"/>
    <property type="molecule type" value="Genomic_DNA"/>
</dbReference>
<sequence>MVPSSRNFIFGFAVGLPVDSVRSSGVFSFLQGSLFFSDRLFRSAALLKKEEISFSGSRWGDFIFLIELFSIPVLTD</sequence>